<gene>
    <name evidence="6" type="ORF">HQR01_03620</name>
</gene>
<dbReference type="InterPro" id="IPR058163">
    <property type="entry name" value="LysR-type_TF_proteobact-type"/>
</dbReference>
<dbReference type="Pfam" id="PF00126">
    <property type="entry name" value="HTH_1"/>
    <property type="match status" value="1"/>
</dbReference>
<dbReference type="GO" id="GO:0006351">
    <property type="term" value="P:DNA-templated transcription"/>
    <property type="evidence" value="ECO:0007669"/>
    <property type="project" value="TreeGrafter"/>
</dbReference>
<dbReference type="Proteomes" id="UP000504693">
    <property type="component" value="Chromosome"/>
</dbReference>
<dbReference type="Gene3D" id="3.40.190.290">
    <property type="match status" value="1"/>
</dbReference>
<accession>A0A7D4BTE3</accession>
<reference evidence="6 7" key="1">
    <citation type="submission" date="2020-05" db="EMBL/GenBank/DDBJ databases">
        <title>Erythrobacter mangrovi sp. nov., isolated from rhizosphere soil of mangrove plant (Kandelia candel).</title>
        <authorList>
            <person name="Ye Y.H."/>
        </authorList>
    </citation>
    <scope>NUCLEOTIDE SEQUENCE [LARGE SCALE GENOMIC DNA]</scope>
    <source>
        <strain evidence="6 7">EB310</strain>
    </source>
</reference>
<evidence type="ECO:0000256" key="3">
    <source>
        <dbReference type="ARBA" id="ARBA00023125"/>
    </source>
</evidence>
<dbReference type="InterPro" id="IPR036388">
    <property type="entry name" value="WH-like_DNA-bd_sf"/>
</dbReference>
<keyword evidence="4" id="KW-0804">Transcription</keyword>
<dbReference type="AlphaFoldDB" id="A0A7D4BTE3"/>
<protein>
    <submittedName>
        <fullName evidence="6">LysR family transcriptional regulator</fullName>
    </submittedName>
</protein>
<dbReference type="SUPFAM" id="SSF46785">
    <property type="entry name" value="Winged helix' DNA-binding domain"/>
    <property type="match status" value="1"/>
</dbReference>
<dbReference type="KEGG" id="emv:HQR01_03620"/>
<comment type="similarity">
    <text evidence="1">Belongs to the LysR transcriptional regulatory family.</text>
</comment>
<evidence type="ECO:0000256" key="4">
    <source>
        <dbReference type="ARBA" id="ARBA00023163"/>
    </source>
</evidence>
<dbReference type="GO" id="GO:0003700">
    <property type="term" value="F:DNA-binding transcription factor activity"/>
    <property type="evidence" value="ECO:0007669"/>
    <property type="project" value="InterPro"/>
</dbReference>
<keyword evidence="2" id="KW-0805">Transcription regulation</keyword>
<dbReference type="PROSITE" id="PS50931">
    <property type="entry name" value="HTH_LYSR"/>
    <property type="match status" value="1"/>
</dbReference>
<dbReference type="EMBL" id="CP053921">
    <property type="protein sequence ID" value="QKG70527.1"/>
    <property type="molecule type" value="Genomic_DNA"/>
</dbReference>
<evidence type="ECO:0000256" key="2">
    <source>
        <dbReference type="ARBA" id="ARBA00023015"/>
    </source>
</evidence>
<dbReference type="InterPro" id="IPR005119">
    <property type="entry name" value="LysR_subst-bd"/>
</dbReference>
<sequence length="296" mass="32042">MDRLRTMELFVAVADRGSFTAAARAKRASPQAVTRAVAELEARLGVMLFHRSTRAVSLTTEGAGFLEQARRILADITDAERQLAGTQVEPSGQLHITAPVMFGQIHVAPVVAELIDRYPLLDVRLLLFDRNVRLVDEGIDVAVRIGQLADSSLLAVRIGAVRPVVVASPGYLARFGVPTSPADLAQHRLIFSSGPRSAGEWRFDGRLAPAPRQSLTVNTIASAIVAAEGSVGLANFLHYQVEDAIQAGRLIEVLKPTEPEIMPINLLFASGRSNSPATRAFVDAMKERSHHCSWGR</sequence>
<keyword evidence="7" id="KW-1185">Reference proteome</keyword>
<evidence type="ECO:0000313" key="7">
    <source>
        <dbReference type="Proteomes" id="UP000504693"/>
    </source>
</evidence>
<dbReference type="InterPro" id="IPR000847">
    <property type="entry name" value="LysR_HTH_N"/>
</dbReference>
<organism evidence="6 7">
    <name type="scientific">Erythrobacter mangrovi</name>
    <dbReference type="NCBI Taxonomy" id="2739433"/>
    <lineage>
        <taxon>Bacteria</taxon>
        <taxon>Pseudomonadati</taxon>
        <taxon>Pseudomonadota</taxon>
        <taxon>Alphaproteobacteria</taxon>
        <taxon>Sphingomonadales</taxon>
        <taxon>Erythrobacteraceae</taxon>
        <taxon>Erythrobacter/Porphyrobacter group</taxon>
        <taxon>Erythrobacter</taxon>
    </lineage>
</organism>
<name>A0A7D4BTE3_9SPHN</name>
<feature type="domain" description="HTH lysR-type" evidence="5">
    <location>
        <begin position="1"/>
        <end position="59"/>
    </location>
</feature>
<proteinExistence type="inferred from homology"/>
<evidence type="ECO:0000259" key="5">
    <source>
        <dbReference type="PROSITE" id="PS50931"/>
    </source>
</evidence>
<dbReference type="PANTHER" id="PTHR30537:SF5">
    <property type="entry name" value="HTH-TYPE TRANSCRIPTIONAL ACTIVATOR TTDR-RELATED"/>
    <property type="match status" value="1"/>
</dbReference>
<dbReference type="Pfam" id="PF03466">
    <property type="entry name" value="LysR_substrate"/>
    <property type="match status" value="1"/>
</dbReference>
<dbReference type="FunFam" id="1.10.10.10:FF:000001">
    <property type="entry name" value="LysR family transcriptional regulator"/>
    <property type="match status" value="1"/>
</dbReference>
<evidence type="ECO:0000313" key="6">
    <source>
        <dbReference type="EMBL" id="QKG70527.1"/>
    </source>
</evidence>
<dbReference type="Gene3D" id="1.10.10.10">
    <property type="entry name" value="Winged helix-like DNA-binding domain superfamily/Winged helix DNA-binding domain"/>
    <property type="match status" value="1"/>
</dbReference>
<dbReference type="InterPro" id="IPR036390">
    <property type="entry name" value="WH_DNA-bd_sf"/>
</dbReference>
<dbReference type="CDD" id="cd08471">
    <property type="entry name" value="PBP2_CrgA_like_2"/>
    <property type="match status" value="1"/>
</dbReference>
<dbReference type="PANTHER" id="PTHR30537">
    <property type="entry name" value="HTH-TYPE TRANSCRIPTIONAL REGULATOR"/>
    <property type="match status" value="1"/>
</dbReference>
<dbReference type="RefSeq" id="WP_173212651.1">
    <property type="nucleotide sequence ID" value="NZ_CP053921.1"/>
</dbReference>
<dbReference type="GO" id="GO:0043565">
    <property type="term" value="F:sequence-specific DNA binding"/>
    <property type="evidence" value="ECO:0007669"/>
    <property type="project" value="TreeGrafter"/>
</dbReference>
<dbReference type="SUPFAM" id="SSF53850">
    <property type="entry name" value="Periplasmic binding protein-like II"/>
    <property type="match status" value="1"/>
</dbReference>
<evidence type="ECO:0000256" key="1">
    <source>
        <dbReference type="ARBA" id="ARBA00009437"/>
    </source>
</evidence>
<keyword evidence="3" id="KW-0238">DNA-binding</keyword>